<gene>
    <name evidence="7 9" type="primary">tsaD</name>
    <name evidence="9" type="ORF">QYE77_14025</name>
</gene>
<organism evidence="9 10">
    <name type="scientific">Thermanaerothrix solaris</name>
    <dbReference type="NCBI Taxonomy" id="3058434"/>
    <lineage>
        <taxon>Bacteria</taxon>
        <taxon>Bacillati</taxon>
        <taxon>Chloroflexota</taxon>
        <taxon>Anaerolineae</taxon>
        <taxon>Anaerolineales</taxon>
        <taxon>Anaerolineaceae</taxon>
        <taxon>Thermanaerothrix</taxon>
    </lineage>
</organism>
<dbReference type="PANTHER" id="PTHR11735:SF6">
    <property type="entry name" value="TRNA N6-ADENOSINE THREONYLCARBAMOYLTRANSFERASE, MITOCHONDRIAL"/>
    <property type="match status" value="1"/>
</dbReference>
<evidence type="ECO:0000256" key="2">
    <source>
        <dbReference type="ARBA" id="ARBA00022694"/>
    </source>
</evidence>
<dbReference type="RefSeq" id="WP_315626076.1">
    <property type="nucleotide sequence ID" value="NZ_JAUHMF010000002.1"/>
</dbReference>
<feature type="domain" description="Gcp-like" evidence="8">
    <location>
        <begin position="37"/>
        <end position="322"/>
    </location>
</feature>
<keyword evidence="5 7" id="KW-0012">Acyltransferase</keyword>
<dbReference type="NCBIfam" id="TIGR03723">
    <property type="entry name" value="T6A_TsaD_YgjD"/>
    <property type="match status" value="1"/>
</dbReference>
<dbReference type="EC" id="2.3.1.234" evidence="7"/>
<feature type="binding site" evidence="7">
    <location>
        <position position="127"/>
    </location>
    <ligand>
        <name>Fe cation</name>
        <dbReference type="ChEBI" id="CHEBI:24875"/>
    </ligand>
</feature>
<protein>
    <recommendedName>
        <fullName evidence="7">tRNA N6-adenosine threonylcarbamoyltransferase</fullName>
        <ecNumber evidence="7">2.3.1.234</ecNumber>
    </recommendedName>
    <alternativeName>
        <fullName evidence="7">N6-L-threonylcarbamoyladenine synthase</fullName>
        <shortName evidence="7">t(6)A synthase</shortName>
    </alternativeName>
    <alternativeName>
        <fullName evidence="7">t(6)A37 threonylcarbamoyladenosine biosynthesis protein TsaD</fullName>
    </alternativeName>
    <alternativeName>
        <fullName evidence="7">tRNA threonylcarbamoyladenosine biosynthesis protein TsaD</fullName>
    </alternativeName>
</protein>
<feature type="binding site" evidence="7">
    <location>
        <position position="316"/>
    </location>
    <ligand>
        <name>Fe cation</name>
        <dbReference type="ChEBI" id="CHEBI:24875"/>
    </ligand>
</feature>
<dbReference type="InterPro" id="IPR022450">
    <property type="entry name" value="TsaD"/>
</dbReference>
<feature type="binding site" evidence="7">
    <location>
        <position position="123"/>
    </location>
    <ligand>
        <name>Fe cation</name>
        <dbReference type="ChEBI" id="CHEBI:24875"/>
    </ligand>
</feature>
<evidence type="ECO:0000256" key="4">
    <source>
        <dbReference type="ARBA" id="ARBA00023004"/>
    </source>
</evidence>
<comment type="caution">
    <text evidence="7">Lacks conserved residue(s) required for the propagation of feature annotation.</text>
</comment>
<feature type="binding site" evidence="7">
    <location>
        <position position="198"/>
    </location>
    <ligand>
        <name>substrate</name>
    </ligand>
</feature>
<keyword evidence="2 7" id="KW-0819">tRNA processing</keyword>
<feature type="binding site" evidence="7">
    <location>
        <position position="291"/>
    </location>
    <ligand>
        <name>substrate</name>
    </ligand>
</feature>
<dbReference type="InterPro" id="IPR000905">
    <property type="entry name" value="Gcp-like_dom"/>
</dbReference>
<keyword evidence="7" id="KW-0963">Cytoplasm</keyword>
<dbReference type="InterPro" id="IPR017861">
    <property type="entry name" value="KAE1/TsaD"/>
</dbReference>
<reference evidence="9 10" key="1">
    <citation type="submission" date="2023-07" db="EMBL/GenBank/DDBJ databases">
        <title>Novel species of Thermanaerothrix with wide hydrolytic capabilities.</title>
        <authorList>
            <person name="Zayulina K.S."/>
            <person name="Podosokorskaya O.A."/>
            <person name="Elcheninov A.G."/>
        </authorList>
    </citation>
    <scope>NUCLEOTIDE SEQUENCE [LARGE SCALE GENOMIC DNA]</scope>
    <source>
        <strain evidence="9 10">4228-RoL</strain>
    </source>
</reference>
<name>A0ABU3NSK8_9CHLR</name>
<comment type="function">
    <text evidence="7">Required for the formation of a threonylcarbamoyl group on adenosine at position 37 (t(6)A37) in tRNAs that read codons beginning with adenine. Is involved in the transfer of the threonylcarbamoyl moiety of threonylcarbamoyl-AMP (TC-AMP) to the N6 group of A37, together with TsaE and TsaB. TsaD likely plays a direct catalytic role in this reaction.</text>
</comment>
<dbReference type="GO" id="GO:0061711">
    <property type="term" value="F:tRNA N(6)-L-threonylcarbamoyladenine synthase activity"/>
    <property type="evidence" value="ECO:0007669"/>
    <property type="project" value="UniProtKB-EC"/>
</dbReference>
<dbReference type="Gene3D" id="3.30.420.40">
    <property type="match status" value="2"/>
</dbReference>
<comment type="catalytic activity">
    <reaction evidence="6 7">
        <text>L-threonylcarbamoyladenylate + adenosine(37) in tRNA = N(6)-L-threonylcarbamoyladenosine(37) in tRNA + AMP + H(+)</text>
        <dbReference type="Rhea" id="RHEA:37059"/>
        <dbReference type="Rhea" id="RHEA-COMP:10162"/>
        <dbReference type="Rhea" id="RHEA-COMP:10163"/>
        <dbReference type="ChEBI" id="CHEBI:15378"/>
        <dbReference type="ChEBI" id="CHEBI:73682"/>
        <dbReference type="ChEBI" id="CHEBI:74411"/>
        <dbReference type="ChEBI" id="CHEBI:74418"/>
        <dbReference type="ChEBI" id="CHEBI:456215"/>
        <dbReference type="EC" id="2.3.1.234"/>
    </reaction>
</comment>
<keyword evidence="4 7" id="KW-0408">Iron</keyword>
<dbReference type="NCBIfam" id="TIGR00329">
    <property type="entry name" value="gcp_kae1"/>
    <property type="match status" value="1"/>
</dbReference>
<keyword evidence="3 7" id="KW-0479">Metal-binding</keyword>
<dbReference type="Proteomes" id="UP001254165">
    <property type="component" value="Unassembled WGS sequence"/>
</dbReference>
<comment type="cofactor">
    <cofactor evidence="7">
        <name>Fe(2+)</name>
        <dbReference type="ChEBI" id="CHEBI:29033"/>
    </cofactor>
    <text evidence="7">Binds 1 Fe(2+) ion per subunit.</text>
</comment>
<keyword evidence="10" id="KW-1185">Reference proteome</keyword>
<evidence type="ECO:0000259" key="8">
    <source>
        <dbReference type="Pfam" id="PF00814"/>
    </source>
</evidence>
<sequence length="363" mass="39129">MVKEKALPEPRCARILGIETSCDETAAAVVEEGRLPLSNVVASQIDLHAQYGGVFPEVASRQHIRTIYAVVNAALEQAHLSLEDIDAIAVTRGPGLPGSLVVGLNMAKGLALASGKPLIGINHLEGHIYSAWLVSENQKDHYPPQFPLLALLVSGGHTELILMTDHLTYQRLGGTLDDAAGEAFDKVGRLLGLTYPGGPAIQEAARNGNEAAFHFPRARLEGTWDFSFSGLKTAVLRTVQDLQKSGRGLPLADLAASFQAAVVDTLVTKTLQAARTFRVREILVAGGVSANQALRRAFLEQREFRVHFPPPFLCTDNAAMIAAAGYFHFLRGHRDGLDMDVLPTWPLFTSSINETLIPSTASK</sequence>
<dbReference type="PANTHER" id="PTHR11735">
    <property type="entry name" value="TRNA N6-ADENOSINE THREONYLCARBAMOYLTRANSFERASE"/>
    <property type="match status" value="1"/>
</dbReference>
<comment type="subcellular location">
    <subcellularLocation>
        <location evidence="7">Cytoplasm</location>
    </subcellularLocation>
</comment>
<proteinExistence type="inferred from homology"/>
<feature type="binding site" evidence="7">
    <location>
        <position position="185"/>
    </location>
    <ligand>
        <name>substrate</name>
    </ligand>
</feature>
<keyword evidence="1 7" id="KW-0808">Transferase</keyword>
<dbReference type="SUPFAM" id="SSF53067">
    <property type="entry name" value="Actin-like ATPase domain"/>
    <property type="match status" value="2"/>
</dbReference>
<evidence type="ECO:0000313" key="9">
    <source>
        <dbReference type="EMBL" id="MDT8899380.1"/>
    </source>
</evidence>
<evidence type="ECO:0000256" key="3">
    <source>
        <dbReference type="ARBA" id="ARBA00022723"/>
    </source>
</evidence>
<dbReference type="InterPro" id="IPR043129">
    <property type="entry name" value="ATPase_NBD"/>
</dbReference>
<dbReference type="EMBL" id="JAUHMF010000002">
    <property type="protein sequence ID" value="MDT8899380.1"/>
    <property type="molecule type" value="Genomic_DNA"/>
</dbReference>
<accession>A0ABU3NSK8</accession>
<evidence type="ECO:0000313" key="10">
    <source>
        <dbReference type="Proteomes" id="UP001254165"/>
    </source>
</evidence>
<evidence type="ECO:0000256" key="7">
    <source>
        <dbReference type="HAMAP-Rule" id="MF_01445"/>
    </source>
</evidence>
<dbReference type="PRINTS" id="PR00789">
    <property type="entry name" value="OSIALOPTASE"/>
</dbReference>
<feature type="binding site" evidence="7">
    <location>
        <begin position="152"/>
        <end position="156"/>
    </location>
    <ligand>
        <name>substrate</name>
    </ligand>
</feature>
<dbReference type="HAMAP" id="MF_01445">
    <property type="entry name" value="TsaD"/>
    <property type="match status" value="1"/>
</dbReference>
<evidence type="ECO:0000256" key="6">
    <source>
        <dbReference type="ARBA" id="ARBA00048117"/>
    </source>
</evidence>
<comment type="caution">
    <text evidence="9">The sequence shown here is derived from an EMBL/GenBank/DDBJ whole genome shotgun (WGS) entry which is preliminary data.</text>
</comment>
<evidence type="ECO:0000256" key="5">
    <source>
        <dbReference type="ARBA" id="ARBA00023315"/>
    </source>
</evidence>
<dbReference type="Pfam" id="PF00814">
    <property type="entry name" value="TsaD"/>
    <property type="match status" value="1"/>
</dbReference>
<evidence type="ECO:0000256" key="1">
    <source>
        <dbReference type="ARBA" id="ARBA00022679"/>
    </source>
</evidence>
<dbReference type="CDD" id="cd24133">
    <property type="entry name" value="ASKHA_NBD_TsaD_bac"/>
    <property type="match status" value="1"/>
</dbReference>
<comment type="similarity">
    <text evidence="7">Belongs to the KAE1 / TsaD family.</text>
</comment>